<proteinExistence type="predicted"/>
<accession>A0A3B1DV97</accession>
<name>A0A3B1DV97_9ZZZZ</name>
<protein>
    <submittedName>
        <fullName evidence="2">Uncharacterized protein</fullName>
    </submittedName>
</protein>
<organism evidence="2">
    <name type="scientific">hydrothermal vent metagenome</name>
    <dbReference type="NCBI Taxonomy" id="652676"/>
    <lineage>
        <taxon>unclassified sequences</taxon>
        <taxon>metagenomes</taxon>
        <taxon>ecological metagenomes</taxon>
    </lineage>
</organism>
<sequence>RGVLDAVKDGSFHIYPIERVEEGIEILMGKPAGEIKADGTYPEGTLNYLVQERLTEIREALKDKKGEKNNNNGEDGKNGE</sequence>
<feature type="non-terminal residue" evidence="2">
    <location>
        <position position="1"/>
    </location>
</feature>
<feature type="region of interest" description="Disordered" evidence="1">
    <location>
        <begin position="60"/>
        <end position="80"/>
    </location>
</feature>
<evidence type="ECO:0000313" key="2">
    <source>
        <dbReference type="EMBL" id="VAX32607.1"/>
    </source>
</evidence>
<gene>
    <name evidence="2" type="ORF">MNBD_NITROSPIRAE03-1067</name>
</gene>
<evidence type="ECO:0000256" key="1">
    <source>
        <dbReference type="SAM" id="MobiDB-lite"/>
    </source>
</evidence>
<dbReference type="EMBL" id="UOGI01000146">
    <property type="protein sequence ID" value="VAX32607.1"/>
    <property type="molecule type" value="Genomic_DNA"/>
</dbReference>
<reference evidence="2" key="1">
    <citation type="submission" date="2018-06" db="EMBL/GenBank/DDBJ databases">
        <authorList>
            <person name="Zhirakovskaya E."/>
        </authorList>
    </citation>
    <scope>NUCLEOTIDE SEQUENCE</scope>
</reference>
<dbReference type="AlphaFoldDB" id="A0A3B1DV97"/>